<dbReference type="Proteomes" id="UP000699042">
    <property type="component" value="Unassembled WGS sequence"/>
</dbReference>
<organism evidence="2 3">
    <name type="scientific">Colletotrichum scovillei</name>
    <dbReference type="NCBI Taxonomy" id="1209932"/>
    <lineage>
        <taxon>Eukaryota</taxon>
        <taxon>Fungi</taxon>
        <taxon>Dikarya</taxon>
        <taxon>Ascomycota</taxon>
        <taxon>Pezizomycotina</taxon>
        <taxon>Sordariomycetes</taxon>
        <taxon>Hypocreomycetidae</taxon>
        <taxon>Glomerellales</taxon>
        <taxon>Glomerellaceae</taxon>
        <taxon>Colletotrichum</taxon>
        <taxon>Colletotrichum acutatum species complex</taxon>
    </lineage>
</organism>
<keyword evidence="3" id="KW-1185">Reference proteome</keyword>
<accession>A0A9P7RAR0</accession>
<sequence>VIFVRKPAATRKARHSLACLLATLLTSLIGLS</sequence>
<comment type="caution">
    <text evidence="2">The sequence shown here is derived from an EMBL/GenBank/DDBJ whole genome shotgun (WGS) entry which is preliminary data.</text>
</comment>
<keyword evidence="1" id="KW-0812">Transmembrane</keyword>
<keyword evidence="1" id="KW-1133">Transmembrane helix</keyword>
<name>A0A9P7RAR0_9PEZI</name>
<gene>
    <name evidence="2" type="ORF">JMJ77_002144</name>
</gene>
<protein>
    <submittedName>
        <fullName evidence="2">Uncharacterized protein</fullName>
    </submittedName>
</protein>
<feature type="transmembrane region" description="Helical" evidence="1">
    <location>
        <begin position="12"/>
        <end position="31"/>
    </location>
</feature>
<evidence type="ECO:0000313" key="2">
    <source>
        <dbReference type="EMBL" id="KAG7051524.1"/>
    </source>
</evidence>
<reference evidence="2" key="1">
    <citation type="submission" date="2021-05" db="EMBL/GenBank/DDBJ databases">
        <title>Comparative genomics of three Colletotrichum scovillei strains and genetic complementation revealed genes involved fungal growth and virulence on chili pepper.</title>
        <authorList>
            <person name="Hsieh D.-K."/>
            <person name="Chuang S.-C."/>
            <person name="Chen C.-Y."/>
            <person name="Chao Y.-T."/>
            <person name="Lu M.-Y.J."/>
            <person name="Lee M.-H."/>
            <person name="Shih M.-C."/>
        </authorList>
    </citation>
    <scope>NUCLEOTIDE SEQUENCE</scope>
    <source>
        <strain evidence="2">Coll-153</strain>
    </source>
</reference>
<evidence type="ECO:0000256" key="1">
    <source>
        <dbReference type="SAM" id="Phobius"/>
    </source>
</evidence>
<feature type="non-terminal residue" evidence="2">
    <location>
        <position position="1"/>
    </location>
</feature>
<dbReference type="AlphaFoldDB" id="A0A9P7RAR0"/>
<proteinExistence type="predicted"/>
<keyword evidence="1" id="KW-0472">Membrane</keyword>
<evidence type="ECO:0000313" key="3">
    <source>
        <dbReference type="Proteomes" id="UP000699042"/>
    </source>
</evidence>
<dbReference type="EMBL" id="JAESDN010000004">
    <property type="protein sequence ID" value="KAG7051524.1"/>
    <property type="molecule type" value="Genomic_DNA"/>
</dbReference>